<gene>
    <name evidence="7 9" type="primary">rplI</name>
    <name evidence="9" type="ORF">OLX77_09895</name>
</gene>
<evidence type="ECO:0000256" key="1">
    <source>
        <dbReference type="ARBA" id="ARBA00010605"/>
    </source>
</evidence>
<dbReference type="Pfam" id="PF01281">
    <property type="entry name" value="Ribosomal_L9_N"/>
    <property type="match status" value="1"/>
</dbReference>
<dbReference type="PROSITE" id="PS00651">
    <property type="entry name" value="RIBOSOMAL_L9"/>
    <property type="match status" value="1"/>
</dbReference>
<evidence type="ECO:0000256" key="4">
    <source>
        <dbReference type="ARBA" id="ARBA00022980"/>
    </source>
</evidence>
<dbReference type="GO" id="GO:1990904">
    <property type="term" value="C:ribonucleoprotein complex"/>
    <property type="evidence" value="ECO:0007669"/>
    <property type="project" value="UniProtKB-KW"/>
</dbReference>
<dbReference type="HAMAP" id="MF_00503">
    <property type="entry name" value="Ribosomal_bL9"/>
    <property type="match status" value="1"/>
</dbReference>
<dbReference type="RefSeq" id="WP_307633432.1">
    <property type="nucleotide sequence ID" value="NZ_JAPHEH010000001.1"/>
</dbReference>
<dbReference type="GO" id="GO:0006412">
    <property type="term" value="P:translation"/>
    <property type="evidence" value="ECO:0007669"/>
    <property type="project" value="UniProtKB-UniRule"/>
</dbReference>
<dbReference type="SUPFAM" id="SSF55653">
    <property type="entry name" value="Ribosomal protein L9 C-domain"/>
    <property type="match status" value="1"/>
</dbReference>
<evidence type="ECO:0000256" key="2">
    <source>
        <dbReference type="ARBA" id="ARBA00022730"/>
    </source>
</evidence>
<protein>
    <recommendedName>
        <fullName evidence="6 7">Large ribosomal subunit protein bL9</fullName>
    </recommendedName>
</protein>
<comment type="function">
    <text evidence="7">Binds to the 23S rRNA.</text>
</comment>
<dbReference type="NCBIfam" id="TIGR00158">
    <property type="entry name" value="L9"/>
    <property type="match status" value="1"/>
</dbReference>
<dbReference type="Proteomes" id="UP001154240">
    <property type="component" value="Unassembled WGS sequence"/>
</dbReference>
<comment type="caution">
    <text evidence="9">The sequence shown here is derived from an EMBL/GenBank/DDBJ whole genome shotgun (WGS) entry which is preliminary data.</text>
</comment>
<dbReference type="Gene3D" id="3.40.5.10">
    <property type="entry name" value="Ribosomal protein L9, N-terminal domain"/>
    <property type="match status" value="1"/>
</dbReference>
<name>A0A9X4RMK6_9BACT</name>
<dbReference type="PANTHER" id="PTHR21368">
    <property type="entry name" value="50S RIBOSOMAL PROTEIN L9"/>
    <property type="match status" value="1"/>
</dbReference>
<sequence length="150" mass="16243">MELILKETIDTLGEEGDVVKVKNGYGRNFLIPRRLAVPATKSNLTILEKEKAAIVARKKKQRDEAEALAKKVAGATVVIAHRSGDDNKLFGSITSAEIAEKLAALGIEIDKKRIILDEPIKTLGVTMVPVKIGYQISAEITVEIVPLAAE</sequence>
<dbReference type="InterPro" id="IPR036791">
    <property type="entry name" value="Ribosomal_bL9_C_sf"/>
</dbReference>
<dbReference type="Pfam" id="PF03948">
    <property type="entry name" value="Ribosomal_L9_C"/>
    <property type="match status" value="1"/>
</dbReference>
<keyword evidence="10" id="KW-1185">Reference proteome</keyword>
<dbReference type="InterPro" id="IPR020069">
    <property type="entry name" value="Ribosomal_bL9_C"/>
</dbReference>
<evidence type="ECO:0000256" key="5">
    <source>
        <dbReference type="ARBA" id="ARBA00023274"/>
    </source>
</evidence>
<dbReference type="InterPro" id="IPR020070">
    <property type="entry name" value="Ribosomal_bL9_N"/>
</dbReference>
<keyword evidence="5 7" id="KW-0687">Ribonucleoprotein</keyword>
<evidence type="ECO:0000256" key="7">
    <source>
        <dbReference type="HAMAP-Rule" id="MF_00503"/>
    </source>
</evidence>
<dbReference type="InterPro" id="IPR000244">
    <property type="entry name" value="Ribosomal_bL9"/>
</dbReference>
<comment type="similarity">
    <text evidence="1 7">Belongs to the bacterial ribosomal protein bL9 family.</text>
</comment>
<keyword evidence="3 7" id="KW-0694">RNA-binding</keyword>
<evidence type="ECO:0000313" key="10">
    <source>
        <dbReference type="Proteomes" id="UP001154240"/>
    </source>
</evidence>
<feature type="domain" description="Ribosomal protein L9" evidence="8">
    <location>
        <begin position="13"/>
        <end position="40"/>
    </location>
</feature>
<dbReference type="SUPFAM" id="SSF55658">
    <property type="entry name" value="L9 N-domain-like"/>
    <property type="match status" value="1"/>
</dbReference>
<keyword evidence="4 7" id="KW-0689">Ribosomal protein</keyword>
<organism evidence="9 10">
    <name type="scientific">Thiovibrio frasassiensis</name>
    <dbReference type="NCBI Taxonomy" id="2984131"/>
    <lineage>
        <taxon>Bacteria</taxon>
        <taxon>Pseudomonadati</taxon>
        <taxon>Thermodesulfobacteriota</taxon>
        <taxon>Desulfobulbia</taxon>
        <taxon>Desulfobulbales</taxon>
        <taxon>Thiovibrionaceae</taxon>
        <taxon>Thiovibrio</taxon>
    </lineage>
</organism>
<dbReference type="GO" id="GO:0019843">
    <property type="term" value="F:rRNA binding"/>
    <property type="evidence" value="ECO:0007669"/>
    <property type="project" value="UniProtKB-UniRule"/>
</dbReference>
<evidence type="ECO:0000313" key="9">
    <source>
        <dbReference type="EMBL" id="MDG4476465.1"/>
    </source>
</evidence>
<evidence type="ECO:0000256" key="3">
    <source>
        <dbReference type="ARBA" id="ARBA00022884"/>
    </source>
</evidence>
<evidence type="ECO:0000256" key="6">
    <source>
        <dbReference type="ARBA" id="ARBA00035292"/>
    </source>
</evidence>
<accession>A0A9X4RMK6</accession>
<dbReference type="Gene3D" id="3.10.430.100">
    <property type="entry name" value="Ribosomal protein L9, C-terminal domain"/>
    <property type="match status" value="1"/>
</dbReference>
<dbReference type="InterPro" id="IPR020594">
    <property type="entry name" value="Ribosomal_bL9_bac/chp"/>
</dbReference>
<reference evidence="9" key="1">
    <citation type="journal article" date="2022" name="bioRxiv">
        <title>Thiovibrio frasassiensisgen. nov., sp. nov., an autotrophic, elemental sulfur disproportionating bacterium isolated from sulfidic karst sediment, and proposal of Thiovibrionaceae fam. nov.</title>
        <authorList>
            <person name="Aronson H."/>
            <person name="Thomas C."/>
            <person name="Bhattacharyya M."/>
            <person name="Eckstein S."/>
            <person name="Jensen S."/>
            <person name="Barco R."/>
            <person name="Macalady J."/>
            <person name="Amend J."/>
        </authorList>
    </citation>
    <scope>NUCLEOTIDE SEQUENCE</scope>
    <source>
        <strain evidence="9">RS19-109</strain>
    </source>
</reference>
<keyword evidence="2 7" id="KW-0699">rRNA-binding</keyword>
<dbReference type="InterPro" id="IPR009027">
    <property type="entry name" value="Ribosomal_bL9/RNase_H1_N"/>
</dbReference>
<dbReference type="EMBL" id="JAPHEH010000001">
    <property type="protein sequence ID" value="MDG4476465.1"/>
    <property type="molecule type" value="Genomic_DNA"/>
</dbReference>
<reference evidence="9" key="2">
    <citation type="submission" date="2022-10" db="EMBL/GenBank/DDBJ databases">
        <authorList>
            <person name="Aronson H.S."/>
        </authorList>
    </citation>
    <scope>NUCLEOTIDE SEQUENCE</scope>
    <source>
        <strain evidence="9">RS19-109</strain>
    </source>
</reference>
<proteinExistence type="inferred from homology"/>
<evidence type="ECO:0000259" key="8">
    <source>
        <dbReference type="PROSITE" id="PS00651"/>
    </source>
</evidence>
<dbReference type="InterPro" id="IPR036935">
    <property type="entry name" value="Ribosomal_bL9_N_sf"/>
</dbReference>
<dbReference type="GO" id="GO:0005840">
    <property type="term" value="C:ribosome"/>
    <property type="evidence" value="ECO:0007669"/>
    <property type="project" value="UniProtKB-KW"/>
</dbReference>
<dbReference type="GO" id="GO:0003735">
    <property type="term" value="F:structural constituent of ribosome"/>
    <property type="evidence" value="ECO:0007669"/>
    <property type="project" value="InterPro"/>
</dbReference>
<dbReference type="AlphaFoldDB" id="A0A9X4RMK6"/>